<evidence type="ECO:0000313" key="3">
    <source>
        <dbReference type="EMBL" id="MFC7317023.1"/>
    </source>
</evidence>
<reference evidence="3 4" key="1">
    <citation type="journal article" date="2019" name="Int. J. Syst. Evol. Microbiol.">
        <title>The Global Catalogue of Microorganisms (GCM) 10K type strain sequencing project: providing services to taxonomists for standard genome sequencing and annotation.</title>
        <authorList>
            <consortium name="The Broad Institute Genomics Platform"/>
            <consortium name="The Broad Institute Genome Sequencing Center for Infectious Disease"/>
            <person name="Wu L."/>
            <person name="Ma J."/>
        </authorList>
    </citation>
    <scope>NUCLEOTIDE SEQUENCE [LARGE SCALE GENOMIC DNA]</scope>
    <source>
        <strain evidence="3 4">PSR21</strain>
    </source>
</reference>
<dbReference type="GeneID" id="79316324"/>
<evidence type="ECO:0000313" key="4">
    <source>
        <dbReference type="Proteomes" id="UP001596547"/>
    </source>
</evidence>
<dbReference type="RefSeq" id="WP_276303717.1">
    <property type="nucleotide sequence ID" value="NZ_CP119992.1"/>
</dbReference>
<comment type="caution">
    <text evidence="3">The sequence shown here is derived from an EMBL/GenBank/DDBJ whole genome shotgun (WGS) entry which is preliminary data.</text>
</comment>
<accession>A0ABD6AAH0</accession>
<dbReference type="AlphaFoldDB" id="A0ABD6AAH0"/>
<keyword evidence="1" id="KW-0472">Membrane</keyword>
<feature type="domain" description="DUF8142" evidence="2">
    <location>
        <begin position="6"/>
        <end position="63"/>
    </location>
</feature>
<proteinExistence type="predicted"/>
<dbReference type="Pfam" id="PF26465">
    <property type="entry name" value="DUF8142"/>
    <property type="match status" value="1"/>
</dbReference>
<feature type="transmembrane region" description="Helical" evidence="1">
    <location>
        <begin position="40"/>
        <end position="59"/>
    </location>
</feature>
<feature type="transmembrane region" description="Helical" evidence="1">
    <location>
        <begin position="12"/>
        <end position="34"/>
    </location>
</feature>
<organism evidence="3 4">
    <name type="scientific">Halomarina halobia</name>
    <dbReference type="NCBI Taxonomy" id="3033386"/>
    <lineage>
        <taxon>Archaea</taxon>
        <taxon>Methanobacteriati</taxon>
        <taxon>Methanobacteriota</taxon>
        <taxon>Stenosarchaea group</taxon>
        <taxon>Halobacteria</taxon>
        <taxon>Halobacteriales</taxon>
        <taxon>Natronomonadaceae</taxon>
        <taxon>Halomarina</taxon>
    </lineage>
</organism>
<gene>
    <name evidence="3" type="ORF">ACFQPE_09470</name>
</gene>
<evidence type="ECO:0000259" key="2">
    <source>
        <dbReference type="Pfam" id="PF26465"/>
    </source>
</evidence>
<keyword evidence="1" id="KW-0812">Transmembrane</keyword>
<evidence type="ECO:0000256" key="1">
    <source>
        <dbReference type="SAM" id="Phobius"/>
    </source>
</evidence>
<keyword evidence="4" id="KW-1185">Reference proteome</keyword>
<keyword evidence="1" id="KW-1133">Transmembrane helix</keyword>
<dbReference type="InterPro" id="IPR058455">
    <property type="entry name" value="DUF8142"/>
</dbReference>
<sequence length="77" mass="8573">MRYGEDSLTRKRAAIAILPFLLLGLANVALLLTWGLEPLWAFMILPPILFISVLGWFAFRGGMVGPGAEEEEDVERI</sequence>
<dbReference type="EMBL" id="JBHTBF010000002">
    <property type="protein sequence ID" value="MFC7317023.1"/>
    <property type="molecule type" value="Genomic_DNA"/>
</dbReference>
<name>A0ABD6AAH0_9EURY</name>
<dbReference type="Proteomes" id="UP001596547">
    <property type="component" value="Unassembled WGS sequence"/>
</dbReference>
<protein>
    <recommendedName>
        <fullName evidence="2">DUF8142 domain-containing protein</fullName>
    </recommendedName>
</protein>